<dbReference type="Pfam" id="PF00015">
    <property type="entry name" value="MCPsignal"/>
    <property type="match status" value="1"/>
</dbReference>
<evidence type="ECO:0000256" key="1">
    <source>
        <dbReference type="ARBA" id="ARBA00023224"/>
    </source>
</evidence>
<gene>
    <name evidence="6" type="ORF">BLL40_16135</name>
</gene>
<dbReference type="SMART" id="SM00283">
    <property type="entry name" value="MA"/>
    <property type="match status" value="1"/>
</dbReference>
<accession>A0A1Q5NZ45</accession>
<feature type="domain" description="Methyl-accepting transducer" evidence="5">
    <location>
        <begin position="81"/>
        <end position="201"/>
    </location>
</feature>
<protein>
    <recommendedName>
        <fullName evidence="5">Methyl-accepting transducer domain-containing protein</fullName>
    </recommendedName>
</protein>
<dbReference type="GO" id="GO:0004888">
    <property type="term" value="F:transmembrane signaling receptor activity"/>
    <property type="evidence" value="ECO:0007669"/>
    <property type="project" value="InterPro"/>
</dbReference>
<dbReference type="RefSeq" id="WP_073712876.1">
    <property type="nucleotide sequence ID" value="NZ_MRWQ01000028.1"/>
</dbReference>
<dbReference type="GO" id="GO:0007165">
    <property type="term" value="P:signal transduction"/>
    <property type="evidence" value="ECO:0007669"/>
    <property type="project" value="UniProtKB-KW"/>
</dbReference>
<reference evidence="6 7" key="1">
    <citation type="submission" date="2016-12" db="EMBL/GenBank/DDBJ databases">
        <title>Domibacillus sp. SAOS 44 whole genome sequencing.</title>
        <authorList>
            <person name="Verma A."/>
            <person name="Krishnamurthi S."/>
        </authorList>
    </citation>
    <scope>NUCLEOTIDE SEQUENCE [LARGE SCALE GENOMIC DNA]</scope>
    <source>
        <strain evidence="6 7">SAOS 44</strain>
    </source>
</reference>
<organism evidence="6 7">
    <name type="scientific">Domibacillus mangrovi</name>
    <dbReference type="NCBI Taxonomy" id="1714354"/>
    <lineage>
        <taxon>Bacteria</taxon>
        <taxon>Bacillati</taxon>
        <taxon>Bacillota</taxon>
        <taxon>Bacilli</taxon>
        <taxon>Bacillales</taxon>
        <taxon>Bacillaceae</taxon>
        <taxon>Domibacillus</taxon>
    </lineage>
</organism>
<evidence type="ECO:0000313" key="6">
    <source>
        <dbReference type="EMBL" id="OKL35277.1"/>
    </source>
</evidence>
<dbReference type="GO" id="GO:0006935">
    <property type="term" value="P:chemotaxis"/>
    <property type="evidence" value="ECO:0007669"/>
    <property type="project" value="InterPro"/>
</dbReference>
<proteinExistence type="inferred from homology"/>
<feature type="coiled-coil region" evidence="4">
    <location>
        <begin position="65"/>
        <end position="92"/>
    </location>
</feature>
<comment type="caution">
    <text evidence="6">The sequence shown here is derived from an EMBL/GenBank/DDBJ whole genome shotgun (WGS) entry which is preliminary data.</text>
</comment>
<dbReference type="SUPFAM" id="SSF58104">
    <property type="entry name" value="Methyl-accepting chemotaxis protein (MCP) signaling domain"/>
    <property type="match status" value="1"/>
</dbReference>
<keyword evidence="7" id="KW-1185">Reference proteome</keyword>
<dbReference type="AlphaFoldDB" id="A0A1Q5NZ45"/>
<evidence type="ECO:0000256" key="4">
    <source>
        <dbReference type="SAM" id="Coils"/>
    </source>
</evidence>
<dbReference type="STRING" id="1714354.BLL40_16135"/>
<dbReference type="PANTHER" id="PTHR32089">
    <property type="entry name" value="METHYL-ACCEPTING CHEMOTAXIS PROTEIN MCPB"/>
    <property type="match status" value="1"/>
</dbReference>
<dbReference type="InterPro" id="IPR004089">
    <property type="entry name" value="MCPsignal_dom"/>
</dbReference>
<dbReference type="InterPro" id="IPR004090">
    <property type="entry name" value="Chemotax_Me-accpt_rcpt"/>
</dbReference>
<keyword evidence="4" id="KW-0175">Coiled coil</keyword>
<dbReference type="OrthoDB" id="9807021at2"/>
<name>A0A1Q5NZ45_9BACI</name>
<evidence type="ECO:0000313" key="7">
    <source>
        <dbReference type="Proteomes" id="UP000186524"/>
    </source>
</evidence>
<dbReference type="Proteomes" id="UP000186524">
    <property type="component" value="Unassembled WGS sequence"/>
</dbReference>
<keyword evidence="1 3" id="KW-0807">Transducer</keyword>
<dbReference type="EMBL" id="MRWQ01000028">
    <property type="protein sequence ID" value="OKL35277.1"/>
    <property type="molecule type" value="Genomic_DNA"/>
</dbReference>
<evidence type="ECO:0000256" key="2">
    <source>
        <dbReference type="ARBA" id="ARBA00029447"/>
    </source>
</evidence>
<dbReference type="Gene3D" id="1.10.287.950">
    <property type="entry name" value="Methyl-accepting chemotaxis protein"/>
    <property type="match status" value="1"/>
</dbReference>
<dbReference type="PROSITE" id="PS50111">
    <property type="entry name" value="CHEMOTAXIS_TRANSDUC_2"/>
    <property type="match status" value="1"/>
</dbReference>
<dbReference type="PANTHER" id="PTHR32089:SF112">
    <property type="entry name" value="LYSOZYME-LIKE PROTEIN-RELATED"/>
    <property type="match status" value="1"/>
</dbReference>
<evidence type="ECO:0000259" key="5">
    <source>
        <dbReference type="PROSITE" id="PS50111"/>
    </source>
</evidence>
<evidence type="ECO:0000256" key="3">
    <source>
        <dbReference type="PROSITE-ProRule" id="PRU00284"/>
    </source>
</evidence>
<comment type="similarity">
    <text evidence="2">Belongs to the methyl-accepting chemotaxis (MCP) protein family.</text>
</comment>
<sequence>MPASLFGVDFTACAIPVTDNNGVVIGGLGIGIQRKNQQLLRDIADQLTNSLTSANQKLSSITIGAEKLSNLNQALLNQATDTKQEVNESKELVSFIKNIADQTNILGLNASIESARAGQWGRGFSVVADEIRKLSIDTKSSTAKINETLVSINQSMEKIYKSISLISDVSEDQETATEKTLLLMKEIDSMANQLREYAALV</sequence>
<dbReference type="GO" id="GO:0016020">
    <property type="term" value="C:membrane"/>
    <property type="evidence" value="ECO:0007669"/>
    <property type="project" value="InterPro"/>
</dbReference>
<dbReference type="PRINTS" id="PR00260">
    <property type="entry name" value="CHEMTRNSDUCR"/>
</dbReference>